<dbReference type="GO" id="GO:0000155">
    <property type="term" value="F:phosphorelay sensor kinase activity"/>
    <property type="evidence" value="ECO:0007669"/>
    <property type="project" value="InterPro"/>
</dbReference>
<reference evidence="17 18" key="1">
    <citation type="submission" date="2017-03" db="EMBL/GenBank/DDBJ databases">
        <title>Isolation of Levoglucosan Utilizing Bacteria.</title>
        <authorList>
            <person name="Arya A.S."/>
        </authorList>
    </citation>
    <scope>NUCLEOTIDE SEQUENCE [LARGE SCALE GENOMIC DNA]</scope>
    <source>
        <strain evidence="17 18">MEC069</strain>
    </source>
</reference>
<evidence type="ECO:0000256" key="9">
    <source>
        <dbReference type="ARBA" id="ARBA00022777"/>
    </source>
</evidence>
<evidence type="ECO:0000256" key="8">
    <source>
        <dbReference type="ARBA" id="ARBA00022741"/>
    </source>
</evidence>
<evidence type="ECO:0000256" key="14">
    <source>
        <dbReference type="SAM" id="Phobius"/>
    </source>
</evidence>
<evidence type="ECO:0000256" key="7">
    <source>
        <dbReference type="ARBA" id="ARBA00022692"/>
    </source>
</evidence>
<dbReference type="InterPro" id="IPR029151">
    <property type="entry name" value="Sensor-like_sf"/>
</dbReference>
<dbReference type="PANTHER" id="PTHR43065">
    <property type="entry name" value="SENSOR HISTIDINE KINASE"/>
    <property type="match status" value="1"/>
</dbReference>
<feature type="domain" description="Histidine kinase" evidence="15">
    <location>
        <begin position="260"/>
        <end position="491"/>
    </location>
</feature>
<evidence type="ECO:0000259" key="15">
    <source>
        <dbReference type="PROSITE" id="PS50109"/>
    </source>
</evidence>
<evidence type="ECO:0000256" key="10">
    <source>
        <dbReference type="ARBA" id="ARBA00022840"/>
    </source>
</evidence>
<keyword evidence="8" id="KW-0547">Nucleotide-binding</keyword>
<keyword evidence="18" id="KW-1185">Reference proteome</keyword>
<proteinExistence type="predicted"/>
<comment type="catalytic activity">
    <reaction evidence="1">
        <text>ATP + protein L-histidine = ADP + protein N-phospho-L-histidine.</text>
        <dbReference type="EC" id="2.7.13.3"/>
    </reaction>
</comment>
<keyword evidence="12" id="KW-0902">Two-component regulatory system</keyword>
<keyword evidence="10" id="KW-0067">ATP-binding</keyword>
<dbReference type="InterPro" id="IPR003661">
    <property type="entry name" value="HisK_dim/P_dom"/>
</dbReference>
<evidence type="ECO:0000256" key="4">
    <source>
        <dbReference type="ARBA" id="ARBA00022475"/>
    </source>
</evidence>
<dbReference type="InterPro" id="IPR003660">
    <property type="entry name" value="HAMP_dom"/>
</dbReference>
<dbReference type="EC" id="2.7.13.3" evidence="3"/>
<evidence type="ECO:0000313" key="18">
    <source>
        <dbReference type="Proteomes" id="UP000298246"/>
    </source>
</evidence>
<dbReference type="PROSITE" id="PS50885">
    <property type="entry name" value="HAMP"/>
    <property type="match status" value="1"/>
</dbReference>
<keyword evidence="4" id="KW-1003">Cell membrane</keyword>
<dbReference type="PANTHER" id="PTHR43065:SF47">
    <property type="match status" value="1"/>
</dbReference>
<evidence type="ECO:0000256" key="13">
    <source>
        <dbReference type="ARBA" id="ARBA00023136"/>
    </source>
</evidence>
<keyword evidence="5" id="KW-0597">Phosphoprotein</keyword>
<evidence type="ECO:0000256" key="5">
    <source>
        <dbReference type="ARBA" id="ARBA00022553"/>
    </source>
</evidence>
<dbReference type="GO" id="GO:0005524">
    <property type="term" value="F:ATP binding"/>
    <property type="evidence" value="ECO:0007669"/>
    <property type="project" value="UniProtKB-KW"/>
</dbReference>
<dbReference type="AlphaFoldDB" id="A0A4Y8QCF6"/>
<evidence type="ECO:0000259" key="16">
    <source>
        <dbReference type="PROSITE" id="PS50885"/>
    </source>
</evidence>
<evidence type="ECO:0000256" key="3">
    <source>
        <dbReference type="ARBA" id="ARBA00012438"/>
    </source>
</evidence>
<dbReference type="PRINTS" id="PR00344">
    <property type="entry name" value="BCTRLSENSOR"/>
</dbReference>
<dbReference type="EMBL" id="MYFO01000001">
    <property type="protein sequence ID" value="TFE91922.1"/>
    <property type="molecule type" value="Genomic_DNA"/>
</dbReference>
<keyword evidence="13 14" id="KW-0472">Membrane</keyword>
<dbReference type="SMART" id="SM00387">
    <property type="entry name" value="HATPase_c"/>
    <property type="match status" value="1"/>
</dbReference>
<comment type="subcellular location">
    <subcellularLocation>
        <location evidence="2">Cell membrane</location>
        <topology evidence="2">Multi-pass membrane protein</topology>
    </subcellularLocation>
</comment>
<dbReference type="Pfam" id="PF02518">
    <property type="entry name" value="HATPase_c"/>
    <property type="match status" value="1"/>
</dbReference>
<feature type="transmembrane region" description="Helical" evidence="14">
    <location>
        <begin position="157"/>
        <end position="175"/>
    </location>
</feature>
<keyword evidence="6" id="KW-0808">Transferase</keyword>
<dbReference type="InterPro" id="IPR036890">
    <property type="entry name" value="HATPase_C_sf"/>
</dbReference>
<dbReference type="SMART" id="SM00304">
    <property type="entry name" value="HAMP"/>
    <property type="match status" value="1"/>
</dbReference>
<protein>
    <recommendedName>
        <fullName evidence="3">histidine kinase</fullName>
        <ecNumber evidence="3">2.7.13.3</ecNumber>
    </recommendedName>
</protein>
<dbReference type="SUPFAM" id="SSF47384">
    <property type="entry name" value="Homodimeric domain of signal transducing histidine kinase"/>
    <property type="match status" value="1"/>
</dbReference>
<evidence type="ECO:0000256" key="11">
    <source>
        <dbReference type="ARBA" id="ARBA00022989"/>
    </source>
</evidence>
<evidence type="ECO:0000313" key="17">
    <source>
        <dbReference type="EMBL" id="TFE91922.1"/>
    </source>
</evidence>
<keyword evidence="7 14" id="KW-0812">Transmembrane</keyword>
<dbReference type="OrthoDB" id="9784397at2"/>
<feature type="domain" description="HAMP" evidence="16">
    <location>
        <begin position="177"/>
        <end position="229"/>
    </location>
</feature>
<dbReference type="Gene3D" id="1.10.287.130">
    <property type="match status" value="1"/>
</dbReference>
<evidence type="ECO:0000256" key="12">
    <source>
        <dbReference type="ARBA" id="ARBA00023012"/>
    </source>
</evidence>
<dbReference type="InterPro" id="IPR036097">
    <property type="entry name" value="HisK_dim/P_sf"/>
</dbReference>
<keyword evidence="9" id="KW-0418">Kinase</keyword>
<organism evidence="17 18">
    <name type="scientific">Paenibacillus athensensis</name>
    <dbReference type="NCBI Taxonomy" id="1967502"/>
    <lineage>
        <taxon>Bacteria</taxon>
        <taxon>Bacillati</taxon>
        <taxon>Bacillota</taxon>
        <taxon>Bacilli</taxon>
        <taxon>Bacillales</taxon>
        <taxon>Paenibacillaceae</taxon>
        <taxon>Paenibacillus</taxon>
    </lineage>
</organism>
<gene>
    <name evidence="17" type="ORF">B5M42_01410</name>
</gene>
<dbReference type="InterPro" id="IPR004358">
    <property type="entry name" value="Sig_transdc_His_kin-like_C"/>
</dbReference>
<evidence type="ECO:0000256" key="2">
    <source>
        <dbReference type="ARBA" id="ARBA00004651"/>
    </source>
</evidence>
<dbReference type="GO" id="GO:0005886">
    <property type="term" value="C:plasma membrane"/>
    <property type="evidence" value="ECO:0007669"/>
    <property type="project" value="UniProtKB-SubCell"/>
</dbReference>
<dbReference type="SUPFAM" id="SSF103190">
    <property type="entry name" value="Sensory domain-like"/>
    <property type="match status" value="1"/>
</dbReference>
<evidence type="ECO:0000256" key="6">
    <source>
        <dbReference type="ARBA" id="ARBA00022679"/>
    </source>
</evidence>
<dbReference type="CDD" id="cd06225">
    <property type="entry name" value="HAMP"/>
    <property type="match status" value="1"/>
</dbReference>
<comment type="caution">
    <text evidence="17">The sequence shown here is derived from an EMBL/GenBank/DDBJ whole genome shotgun (WGS) entry which is preliminary data.</text>
</comment>
<dbReference type="Gene3D" id="3.30.565.10">
    <property type="entry name" value="Histidine kinase-like ATPase, C-terminal domain"/>
    <property type="match status" value="1"/>
</dbReference>
<dbReference type="PROSITE" id="PS50109">
    <property type="entry name" value="HIS_KIN"/>
    <property type="match status" value="1"/>
</dbReference>
<dbReference type="InterPro" id="IPR005467">
    <property type="entry name" value="His_kinase_dom"/>
</dbReference>
<dbReference type="Proteomes" id="UP000298246">
    <property type="component" value="Unassembled WGS sequence"/>
</dbReference>
<dbReference type="Gene3D" id="6.10.340.10">
    <property type="match status" value="1"/>
</dbReference>
<keyword evidence="11 14" id="KW-1133">Transmembrane helix</keyword>
<dbReference type="CDD" id="cd00082">
    <property type="entry name" value="HisKA"/>
    <property type="match status" value="1"/>
</dbReference>
<dbReference type="InterPro" id="IPR003594">
    <property type="entry name" value="HATPase_dom"/>
</dbReference>
<dbReference type="SUPFAM" id="SSF55874">
    <property type="entry name" value="ATPase domain of HSP90 chaperone/DNA topoisomerase II/histidine kinase"/>
    <property type="match status" value="1"/>
</dbReference>
<accession>A0A4Y8QCF6</accession>
<dbReference type="RefSeq" id="WP_134748899.1">
    <property type="nucleotide sequence ID" value="NZ_MYFO02000001.1"/>
</dbReference>
<evidence type="ECO:0000256" key="1">
    <source>
        <dbReference type="ARBA" id="ARBA00000085"/>
    </source>
</evidence>
<sequence length="496" mass="54863">MVTVTTLLMLSIIMGADTMSLNNAVKQANVSQISGMTIAINGRYEESRSVQDVQQIFDYIKYKNRRVLALKLYNKDGLILASSNRNEINRSLAPDEVRLPEQDTTLVDRLPMNIRGIPTIRLIAPLLEDGQVVGAVEVLFDNAEEAALLKRRVTSNVIVGAVSAGLLLILLWLIIRQIVIVPLTKLRQAAVLVKQGEALPRLAFVASPEIEEVSDAFNDMVTNLKDRYRELQLALDTLQHTQAQLVQSEKMGALGSLVAGVSHEINTPIGIGVTAVSYLEQKTKEFAELFAGGKMKKSDLEHFLATVKETNDMVQANLQRASALIRSFKQISVDQSVEVKRTIQLSEYLREIIISLKPTIKKTKQRVTLQCPDNLTVYTYPGAVSQIVTNLVMNSLNHAFDPEEEGNLTIRVQLTQDRVHLVYADDGRGMKQDVLDKIFDPFFTTSRARGGTGLGMNIVYNLVTQSLGGSITCTSTVGKGTLFDIDFPKEEEPAHV</sequence>
<name>A0A4Y8QCF6_9BACL</name>